<comment type="subcellular location">
    <subcellularLocation>
        <location evidence="1">Cell membrane</location>
        <topology evidence="1">Multi-pass membrane protein</topology>
    </subcellularLocation>
</comment>
<feature type="transmembrane region" description="Helical" evidence="6">
    <location>
        <begin position="301"/>
        <end position="319"/>
    </location>
</feature>
<feature type="transmembrane region" description="Helical" evidence="6">
    <location>
        <begin position="21"/>
        <end position="40"/>
    </location>
</feature>
<evidence type="ECO:0000313" key="7">
    <source>
        <dbReference type="EMBL" id="QNM09965.1"/>
    </source>
</evidence>
<dbReference type="KEGG" id="whj:H9Q79_06730"/>
<feature type="transmembrane region" description="Helical" evidence="6">
    <location>
        <begin position="52"/>
        <end position="75"/>
    </location>
</feature>
<feature type="transmembrane region" description="Helical" evidence="6">
    <location>
        <begin position="165"/>
        <end position="187"/>
    </location>
</feature>
<proteinExistence type="predicted"/>
<dbReference type="EMBL" id="CP060635">
    <property type="protein sequence ID" value="QNM09965.1"/>
    <property type="molecule type" value="Genomic_DNA"/>
</dbReference>
<reference evidence="7 8" key="1">
    <citation type="submission" date="2020-08" db="EMBL/GenBank/DDBJ databases">
        <authorList>
            <person name="Liu C."/>
            <person name="Sun Q."/>
        </authorList>
    </citation>
    <scope>NUCLEOTIDE SEQUENCE [LARGE SCALE GENOMIC DNA]</scope>
    <source>
        <strain evidence="7 8">NSJ-29</strain>
    </source>
</reference>
<sequence length="336" mass="35702">MWEKQNRRKIFFRENRNEISIAVLIVVLLIVSPFLSEYFMTGDNILNLLRQTAYTAIAAVGMYFVILIGGIDLSIGSTIQIVGMVSVILLNRHCPVAVTVIAVLVLSMGCGLINGLLVTFGRLQAFIVTLVMKEILAGIVLVTTGGASIPGTEVPQEFMSIGAGYIWILPIPVVIMILVFGAAFFVMKRTVYGRKLSVSGSNRTAAYNSGVNVRLVQISAYMVCALCAGISGLLTVARTGAFQPSTTSQGATGMEMNAIAAVVLGGAALTGGTGTVTGAMLGALLYGVLANLFPLIGVSSYLQQLIQGFIILAAVVASVKDSRSVIRRLKFKKERQ</sequence>
<dbReference type="CDD" id="cd06579">
    <property type="entry name" value="TM_PBP1_transp_AraH_like"/>
    <property type="match status" value="1"/>
</dbReference>
<dbReference type="Proteomes" id="UP000515860">
    <property type="component" value="Chromosome"/>
</dbReference>
<dbReference type="RefSeq" id="WP_249329489.1">
    <property type="nucleotide sequence ID" value="NZ_CP060635.1"/>
</dbReference>
<keyword evidence="8" id="KW-1185">Reference proteome</keyword>
<name>A0A7G9GGN3_9FIRM</name>
<dbReference type="GO" id="GO:0005886">
    <property type="term" value="C:plasma membrane"/>
    <property type="evidence" value="ECO:0007669"/>
    <property type="project" value="UniProtKB-SubCell"/>
</dbReference>
<gene>
    <name evidence="7" type="ORF">H9Q79_06730</name>
</gene>
<evidence type="ECO:0000256" key="1">
    <source>
        <dbReference type="ARBA" id="ARBA00004651"/>
    </source>
</evidence>
<dbReference type="PANTHER" id="PTHR32196:SF72">
    <property type="entry name" value="RIBOSE IMPORT PERMEASE PROTEIN RBSC"/>
    <property type="match status" value="1"/>
</dbReference>
<evidence type="ECO:0000256" key="2">
    <source>
        <dbReference type="ARBA" id="ARBA00022475"/>
    </source>
</evidence>
<organism evidence="7 8">
    <name type="scientific">Wansuia hejianensis</name>
    <dbReference type="NCBI Taxonomy" id="2763667"/>
    <lineage>
        <taxon>Bacteria</taxon>
        <taxon>Bacillati</taxon>
        <taxon>Bacillota</taxon>
        <taxon>Clostridia</taxon>
        <taxon>Lachnospirales</taxon>
        <taxon>Lachnospiraceae</taxon>
        <taxon>Wansuia</taxon>
    </lineage>
</organism>
<dbReference type="PANTHER" id="PTHR32196">
    <property type="entry name" value="ABC TRANSPORTER PERMEASE PROTEIN YPHD-RELATED-RELATED"/>
    <property type="match status" value="1"/>
</dbReference>
<feature type="transmembrane region" description="Helical" evidence="6">
    <location>
        <begin position="96"/>
        <end position="117"/>
    </location>
</feature>
<evidence type="ECO:0000256" key="6">
    <source>
        <dbReference type="SAM" id="Phobius"/>
    </source>
</evidence>
<dbReference type="Pfam" id="PF02653">
    <property type="entry name" value="BPD_transp_2"/>
    <property type="match status" value="1"/>
</dbReference>
<dbReference type="AlphaFoldDB" id="A0A7G9GGN3"/>
<keyword evidence="2" id="KW-1003">Cell membrane</keyword>
<dbReference type="InterPro" id="IPR001851">
    <property type="entry name" value="ABC_transp_permease"/>
</dbReference>
<keyword evidence="5 6" id="KW-0472">Membrane</keyword>
<accession>A0A7G9GGN3</accession>
<evidence type="ECO:0000256" key="3">
    <source>
        <dbReference type="ARBA" id="ARBA00022692"/>
    </source>
</evidence>
<evidence type="ECO:0000256" key="5">
    <source>
        <dbReference type="ARBA" id="ARBA00023136"/>
    </source>
</evidence>
<evidence type="ECO:0000313" key="8">
    <source>
        <dbReference type="Proteomes" id="UP000515860"/>
    </source>
</evidence>
<feature type="transmembrane region" description="Helical" evidence="6">
    <location>
        <begin position="218"/>
        <end position="237"/>
    </location>
</feature>
<keyword evidence="3 6" id="KW-0812">Transmembrane</keyword>
<dbReference type="GO" id="GO:0022857">
    <property type="term" value="F:transmembrane transporter activity"/>
    <property type="evidence" value="ECO:0007669"/>
    <property type="project" value="InterPro"/>
</dbReference>
<evidence type="ECO:0000256" key="4">
    <source>
        <dbReference type="ARBA" id="ARBA00022989"/>
    </source>
</evidence>
<feature type="transmembrane region" description="Helical" evidence="6">
    <location>
        <begin position="258"/>
        <end position="289"/>
    </location>
</feature>
<protein>
    <submittedName>
        <fullName evidence="7">ABC transporter permease</fullName>
    </submittedName>
</protein>
<keyword evidence="4 6" id="KW-1133">Transmembrane helix</keyword>